<evidence type="ECO:0000256" key="2">
    <source>
        <dbReference type="ARBA" id="ARBA00022617"/>
    </source>
</evidence>
<dbReference type="InterPro" id="IPR001486">
    <property type="entry name" value="Hemoglobin_trunc"/>
</dbReference>
<keyword evidence="1" id="KW-0813">Transport</keyword>
<dbReference type="GO" id="GO:0046872">
    <property type="term" value="F:metal ion binding"/>
    <property type="evidence" value="ECO:0007669"/>
    <property type="project" value="UniProtKB-KW"/>
</dbReference>
<dbReference type="Proteomes" id="UP000230709">
    <property type="component" value="Chromosome"/>
</dbReference>
<accession>A0A2D2D5Q0</accession>
<evidence type="ECO:0000313" key="7">
    <source>
        <dbReference type="Proteomes" id="UP000230709"/>
    </source>
</evidence>
<reference evidence="7" key="1">
    <citation type="submission" date="2017-10" db="EMBL/GenBank/DDBJ databases">
        <title>Completed PacBio SMRT sequence of Methylosinus trichosporium OB3b reveals presence of a third large plasmid.</title>
        <authorList>
            <person name="Charles T.C."/>
            <person name="Lynch M.D.J."/>
            <person name="Heil J.R."/>
            <person name="Cheng J."/>
        </authorList>
    </citation>
    <scope>NUCLEOTIDE SEQUENCE [LARGE SCALE GENOMIC DNA]</scope>
    <source>
        <strain evidence="7">OB3b</strain>
    </source>
</reference>
<keyword evidence="3" id="KW-0479">Metal-binding</keyword>
<name>A0A2D2D5Q0_METT3</name>
<keyword evidence="2" id="KW-0349">Heme</keyword>
<dbReference type="Gene3D" id="1.10.490.10">
    <property type="entry name" value="Globins"/>
    <property type="match status" value="1"/>
</dbReference>
<dbReference type="PANTHER" id="PTHR47366">
    <property type="entry name" value="TWO-ON-TWO HEMOGLOBIN-3"/>
    <property type="match status" value="1"/>
</dbReference>
<dbReference type="SUPFAM" id="SSF46458">
    <property type="entry name" value="Globin-like"/>
    <property type="match status" value="1"/>
</dbReference>
<proteinExistence type="inferred from homology"/>
<dbReference type="AlphaFoldDB" id="A0A2D2D5Q0"/>
<sequence length="139" mass="15830">MDAVQSTKTAFDIIGGQDAVDRLVETFYRNMDVLPQAQTIRAMHAQDLGPTKTVLKLYLAEWLGGPKTYSEQRGHPRLRMRHMGFAIGPAERDAWMACMTGALDEVVDDVRLRDALKQNFAKLADWLRNDPDNQHDKHH</sequence>
<dbReference type="InterPro" id="IPR044203">
    <property type="entry name" value="GlbO/GLB3-like"/>
</dbReference>
<dbReference type="EMBL" id="CP023737">
    <property type="protein sequence ID" value="ATQ70296.1"/>
    <property type="molecule type" value="Genomic_DNA"/>
</dbReference>
<dbReference type="InterPro" id="IPR012292">
    <property type="entry name" value="Globin/Proto"/>
</dbReference>
<keyword evidence="7" id="KW-1185">Reference proteome</keyword>
<keyword evidence="4" id="KW-0408">Iron</keyword>
<dbReference type="Pfam" id="PF01152">
    <property type="entry name" value="Bac_globin"/>
    <property type="match status" value="1"/>
</dbReference>
<evidence type="ECO:0000256" key="4">
    <source>
        <dbReference type="ARBA" id="ARBA00023004"/>
    </source>
</evidence>
<dbReference type="GO" id="GO:0019825">
    <property type="term" value="F:oxygen binding"/>
    <property type="evidence" value="ECO:0007669"/>
    <property type="project" value="InterPro"/>
</dbReference>
<comment type="similarity">
    <text evidence="5">Belongs to the truncated hemoglobin family. Group II subfamily.</text>
</comment>
<evidence type="ECO:0000256" key="3">
    <source>
        <dbReference type="ARBA" id="ARBA00022723"/>
    </source>
</evidence>
<protein>
    <submittedName>
        <fullName evidence="6">Globin</fullName>
    </submittedName>
</protein>
<dbReference type="GO" id="GO:0020037">
    <property type="term" value="F:heme binding"/>
    <property type="evidence" value="ECO:0007669"/>
    <property type="project" value="InterPro"/>
</dbReference>
<dbReference type="GO" id="GO:0005344">
    <property type="term" value="F:oxygen carrier activity"/>
    <property type="evidence" value="ECO:0007669"/>
    <property type="project" value="InterPro"/>
</dbReference>
<gene>
    <name evidence="6" type="ORF">CQW49_08830</name>
</gene>
<dbReference type="CDD" id="cd14773">
    <property type="entry name" value="TrHb2_PhHbO-like_O"/>
    <property type="match status" value="1"/>
</dbReference>
<organism evidence="6 7">
    <name type="scientific">Methylosinus trichosporium (strain ATCC 35070 / NCIMB 11131 / UNIQEM 75 / OB3b)</name>
    <dbReference type="NCBI Taxonomy" id="595536"/>
    <lineage>
        <taxon>Bacteria</taxon>
        <taxon>Pseudomonadati</taxon>
        <taxon>Pseudomonadota</taxon>
        <taxon>Alphaproteobacteria</taxon>
        <taxon>Hyphomicrobiales</taxon>
        <taxon>Methylocystaceae</taxon>
        <taxon>Methylosinus</taxon>
    </lineage>
</organism>
<dbReference type="PANTHER" id="PTHR47366:SF1">
    <property type="entry name" value="TWO-ON-TWO HEMOGLOBIN-3"/>
    <property type="match status" value="1"/>
</dbReference>
<dbReference type="STRING" id="595536.GCA_000178815_03386"/>
<evidence type="ECO:0000256" key="1">
    <source>
        <dbReference type="ARBA" id="ARBA00022448"/>
    </source>
</evidence>
<dbReference type="InterPro" id="IPR009050">
    <property type="entry name" value="Globin-like_sf"/>
</dbReference>
<evidence type="ECO:0000313" key="6">
    <source>
        <dbReference type="EMBL" id="ATQ70296.1"/>
    </source>
</evidence>
<evidence type="ECO:0000256" key="5">
    <source>
        <dbReference type="ARBA" id="ARBA00034496"/>
    </source>
</evidence>
<dbReference type="KEGG" id="mtw:CQW49_08830"/>